<feature type="domain" description="Toprim" evidence="1">
    <location>
        <begin position="1"/>
        <end position="54"/>
    </location>
</feature>
<proteinExistence type="predicted"/>
<sequence>TTHGIPEEQLEVLRGRKVVLWPDNDEAGRNLMRGLEELLKDVATETTTISPEAPPKGDAFDYVQGKHTKKELKEEIETALKEPTLVEVLDGYEVTVPDAGDTIKFSFLNLMSKPGKIEADILVMRASTQIPYSTRQNLQSSNSREGFVRQLSRHYGEDAQAWSRLVDAAYREVQATQRDDDPSEWALAPVPESGTYLVKPIVADDGLTVLFGMGGVGKSYVSALLSIITATGTEILGLKASNPGPVIYVDYEASRRRLRMRLLALLRGLDMDPELINSEKLLPIHYWAGAGSPLVNKVHALRKKYNQLGARLLVVDSVAKACGDDLNKQEIVSAYTNAIDRIGATSSLSLAHITKDEKDKAPIGSAYWFNDPRLIWNVKRLGNGNGEMGVALY</sequence>
<dbReference type="Pfam" id="PF13481">
    <property type="entry name" value="AAA_25"/>
    <property type="match status" value="1"/>
</dbReference>
<feature type="non-terminal residue" evidence="2">
    <location>
        <position position="1"/>
    </location>
</feature>
<dbReference type="PROSITE" id="PS50880">
    <property type="entry name" value="TOPRIM"/>
    <property type="match status" value="1"/>
</dbReference>
<evidence type="ECO:0000259" key="1">
    <source>
        <dbReference type="PROSITE" id="PS50880"/>
    </source>
</evidence>
<evidence type="ECO:0000313" key="2">
    <source>
        <dbReference type="EMBL" id="KKK76228.1"/>
    </source>
</evidence>
<dbReference type="InterPro" id="IPR006171">
    <property type="entry name" value="TOPRIM_dom"/>
</dbReference>
<dbReference type="Gene3D" id="3.40.1360.10">
    <property type="match status" value="1"/>
</dbReference>
<reference evidence="2" key="1">
    <citation type="journal article" date="2015" name="Nature">
        <title>Complex archaea that bridge the gap between prokaryotes and eukaryotes.</title>
        <authorList>
            <person name="Spang A."/>
            <person name="Saw J.H."/>
            <person name="Jorgensen S.L."/>
            <person name="Zaremba-Niedzwiedzka K."/>
            <person name="Martijn J."/>
            <person name="Lind A.E."/>
            <person name="van Eijk R."/>
            <person name="Schleper C."/>
            <person name="Guy L."/>
            <person name="Ettema T.J."/>
        </authorList>
    </citation>
    <scope>NUCLEOTIDE SEQUENCE</scope>
</reference>
<gene>
    <name evidence="2" type="ORF">LCGC14_2865770</name>
</gene>
<name>A0A0F8Y4M2_9ZZZZ</name>
<feature type="non-terminal residue" evidence="2">
    <location>
        <position position="393"/>
    </location>
</feature>
<accession>A0A0F8Y4M2</accession>
<protein>
    <recommendedName>
        <fullName evidence="1">Toprim domain-containing protein</fullName>
    </recommendedName>
</protein>
<dbReference type="Gene3D" id="3.40.50.300">
    <property type="entry name" value="P-loop containing nucleotide triphosphate hydrolases"/>
    <property type="match status" value="1"/>
</dbReference>
<organism evidence="2">
    <name type="scientific">marine sediment metagenome</name>
    <dbReference type="NCBI Taxonomy" id="412755"/>
    <lineage>
        <taxon>unclassified sequences</taxon>
        <taxon>metagenomes</taxon>
        <taxon>ecological metagenomes</taxon>
    </lineage>
</organism>
<dbReference type="EMBL" id="LAZR01055501">
    <property type="protein sequence ID" value="KKK76228.1"/>
    <property type="molecule type" value="Genomic_DNA"/>
</dbReference>
<dbReference type="SUPFAM" id="SSF52540">
    <property type="entry name" value="P-loop containing nucleoside triphosphate hydrolases"/>
    <property type="match status" value="1"/>
</dbReference>
<dbReference type="InterPro" id="IPR027417">
    <property type="entry name" value="P-loop_NTPase"/>
</dbReference>
<dbReference type="AlphaFoldDB" id="A0A0F8Y4M2"/>
<comment type="caution">
    <text evidence="2">The sequence shown here is derived from an EMBL/GenBank/DDBJ whole genome shotgun (WGS) entry which is preliminary data.</text>
</comment>